<accession>A0ACC0ZD11</accession>
<dbReference type="Proteomes" id="UP001163603">
    <property type="component" value="Chromosome 2"/>
</dbReference>
<name>A0ACC0ZD11_9ROSI</name>
<evidence type="ECO:0000313" key="2">
    <source>
        <dbReference type="Proteomes" id="UP001163603"/>
    </source>
</evidence>
<proteinExistence type="predicted"/>
<gene>
    <name evidence="1" type="ORF">Pint_15713</name>
</gene>
<sequence>MLLQRPFICSIDDFHASYRRKNHLTHNLIQHQGKLFTYPIENCNREFTIQSNMKRHVNKFHDEDCSSFDVKGQKQCIGQEAGCGKIFKYKSKLQKHKESYVKLDSTEAFCSKSRCMKYFTNKECLVTKYSDCLGIRVILSLLLMRNSGRDLGLEGKGSSQQ</sequence>
<dbReference type="EMBL" id="CM047737">
    <property type="protein sequence ID" value="KAJ0048923.1"/>
    <property type="molecule type" value="Genomic_DNA"/>
</dbReference>
<keyword evidence="2" id="KW-1185">Reference proteome</keyword>
<comment type="caution">
    <text evidence="1">The sequence shown here is derived from an EMBL/GenBank/DDBJ whole genome shotgun (WGS) entry which is preliminary data.</text>
</comment>
<reference evidence="2" key="1">
    <citation type="journal article" date="2023" name="G3 (Bethesda)">
        <title>Genome assembly and association tests identify interacting loci associated with vigor, precocity, and sex in interspecific pistachio rootstocks.</title>
        <authorList>
            <person name="Palmer W."/>
            <person name="Jacygrad E."/>
            <person name="Sagayaradj S."/>
            <person name="Cavanaugh K."/>
            <person name="Han R."/>
            <person name="Bertier L."/>
            <person name="Beede B."/>
            <person name="Kafkas S."/>
            <person name="Golino D."/>
            <person name="Preece J."/>
            <person name="Michelmore R."/>
        </authorList>
    </citation>
    <scope>NUCLEOTIDE SEQUENCE [LARGE SCALE GENOMIC DNA]</scope>
</reference>
<evidence type="ECO:0000313" key="1">
    <source>
        <dbReference type="EMBL" id="KAJ0048923.1"/>
    </source>
</evidence>
<protein>
    <submittedName>
        <fullName evidence="1">Uncharacterized protein</fullName>
    </submittedName>
</protein>
<organism evidence="1 2">
    <name type="scientific">Pistacia integerrima</name>
    <dbReference type="NCBI Taxonomy" id="434235"/>
    <lineage>
        <taxon>Eukaryota</taxon>
        <taxon>Viridiplantae</taxon>
        <taxon>Streptophyta</taxon>
        <taxon>Embryophyta</taxon>
        <taxon>Tracheophyta</taxon>
        <taxon>Spermatophyta</taxon>
        <taxon>Magnoliopsida</taxon>
        <taxon>eudicotyledons</taxon>
        <taxon>Gunneridae</taxon>
        <taxon>Pentapetalae</taxon>
        <taxon>rosids</taxon>
        <taxon>malvids</taxon>
        <taxon>Sapindales</taxon>
        <taxon>Anacardiaceae</taxon>
        <taxon>Pistacia</taxon>
    </lineage>
</organism>